<name>A0A433Q465_9FUNG</name>
<feature type="compositionally biased region" description="Basic and acidic residues" evidence="1">
    <location>
        <begin position="7"/>
        <end position="31"/>
    </location>
</feature>
<dbReference type="Proteomes" id="UP000274822">
    <property type="component" value="Unassembled WGS sequence"/>
</dbReference>
<reference evidence="2 3" key="1">
    <citation type="journal article" date="2018" name="New Phytol.">
        <title>Phylogenomics of Endogonaceae and evolution of mycorrhizas within Mucoromycota.</title>
        <authorList>
            <person name="Chang Y."/>
            <person name="Desiro A."/>
            <person name="Na H."/>
            <person name="Sandor L."/>
            <person name="Lipzen A."/>
            <person name="Clum A."/>
            <person name="Barry K."/>
            <person name="Grigoriev I.V."/>
            <person name="Martin F.M."/>
            <person name="Stajich J.E."/>
            <person name="Smith M.E."/>
            <person name="Bonito G."/>
            <person name="Spatafora J.W."/>
        </authorList>
    </citation>
    <scope>NUCLEOTIDE SEQUENCE [LARGE SCALE GENOMIC DNA]</scope>
    <source>
        <strain evidence="2 3">AD002</strain>
    </source>
</reference>
<dbReference type="AlphaFoldDB" id="A0A433Q465"/>
<keyword evidence="3" id="KW-1185">Reference proteome</keyword>
<evidence type="ECO:0000256" key="1">
    <source>
        <dbReference type="SAM" id="MobiDB-lite"/>
    </source>
</evidence>
<dbReference type="EMBL" id="RBNJ01015592">
    <property type="protein sequence ID" value="RUS24567.1"/>
    <property type="molecule type" value="Genomic_DNA"/>
</dbReference>
<feature type="region of interest" description="Disordered" evidence="1">
    <location>
        <begin position="44"/>
        <end position="64"/>
    </location>
</feature>
<gene>
    <name evidence="2" type="ORF">BC938DRAFT_473381</name>
</gene>
<proteinExistence type="predicted"/>
<comment type="caution">
    <text evidence="2">The sequence shown here is derived from an EMBL/GenBank/DDBJ whole genome shotgun (WGS) entry which is preliminary data.</text>
</comment>
<sequence length="99" mass="11247">MLGYEDDALKDRGVRRTSLQDRGVHRTSLQDRADTEWDPIVAWSGAEDGNQESRNTREPGCSKPVEGEIRKVRGWNEHADGHVNAYDRTICALLFGNRH</sequence>
<evidence type="ECO:0000313" key="2">
    <source>
        <dbReference type="EMBL" id="RUS24567.1"/>
    </source>
</evidence>
<organism evidence="2 3">
    <name type="scientific">Jimgerdemannia flammicorona</name>
    <dbReference type="NCBI Taxonomy" id="994334"/>
    <lineage>
        <taxon>Eukaryota</taxon>
        <taxon>Fungi</taxon>
        <taxon>Fungi incertae sedis</taxon>
        <taxon>Mucoromycota</taxon>
        <taxon>Mucoromycotina</taxon>
        <taxon>Endogonomycetes</taxon>
        <taxon>Endogonales</taxon>
        <taxon>Endogonaceae</taxon>
        <taxon>Jimgerdemannia</taxon>
    </lineage>
</organism>
<feature type="region of interest" description="Disordered" evidence="1">
    <location>
        <begin position="1"/>
        <end position="31"/>
    </location>
</feature>
<evidence type="ECO:0000313" key="3">
    <source>
        <dbReference type="Proteomes" id="UP000274822"/>
    </source>
</evidence>
<accession>A0A433Q465</accession>
<protein>
    <submittedName>
        <fullName evidence="2">Uncharacterized protein</fullName>
    </submittedName>
</protein>